<dbReference type="InterPro" id="IPR023833">
    <property type="entry name" value="Signal_pept_SipW-depend-type"/>
</dbReference>
<feature type="signal peptide" evidence="1">
    <location>
        <begin position="1"/>
        <end position="26"/>
    </location>
</feature>
<dbReference type="InterPro" id="IPR024006">
    <property type="entry name" value="Alt_signal_exp_actinobact"/>
</dbReference>
<evidence type="ECO:0008006" key="4">
    <source>
        <dbReference type="Google" id="ProtNLM"/>
    </source>
</evidence>
<protein>
    <recommendedName>
        <fullName evidence="4">Alternate signal-mediated exported protein, RER_14450 family</fullName>
    </recommendedName>
</protein>
<accession>A0A0Y0P6I1</accession>
<dbReference type="KEGG" id="mvd:AWU67_13975"/>
<organism evidence="2 3">
    <name type="scientific">Microterricola viridarii</name>
    <dbReference type="NCBI Taxonomy" id="412690"/>
    <lineage>
        <taxon>Bacteria</taxon>
        <taxon>Bacillati</taxon>
        <taxon>Actinomycetota</taxon>
        <taxon>Actinomycetes</taxon>
        <taxon>Micrococcales</taxon>
        <taxon>Microbacteriaceae</taxon>
        <taxon>Microterricola</taxon>
    </lineage>
</organism>
<keyword evidence="3" id="KW-1185">Reference proteome</keyword>
<feature type="chain" id="PRO_5007073161" description="Alternate signal-mediated exported protein, RER_14450 family" evidence="1">
    <location>
        <begin position="27"/>
        <end position="199"/>
    </location>
</feature>
<dbReference type="NCBIfam" id="TIGR04089">
    <property type="entry name" value="exp_by_SipW_III"/>
    <property type="match status" value="1"/>
</dbReference>
<evidence type="ECO:0000313" key="3">
    <source>
        <dbReference type="Proteomes" id="UP000058305"/>
    </source>
</evidence>
<evidence type="ECO:0000256" key="1">
    <source>
        <dbReference type="SAM" id="SignalP"/>
    </source>
</evidence>
<dbReference type="EMBL" id="CP014145">
    <property type="protein sequence ID" value="AMB59784.1"/>
    <property type="molecule type" value="Genomic_DNA"/>
</dbReference>
<reference evidence="2 3" key="1">
    <citation type="journal article" date="2016" name="J. Biotechnol.">
        <title>First complete genome sequence of a species in the genus Microterricola, an extremophilic cold active enzyme producing bacterial strain ERGS5:02 isolated from Sikkim Himalaya.</title>
        <authorList>
            <person name="Himanshu"/>
            <person name="Swarnkar M.K."/>
            <person name="Singh D."/>
            <person name="Kumar R."/>
        </authorList>
    </citation>
    <scope>NUCLEOTIDE SEQUENCE [LARGE SCALE GENOMIC DNA]</scope>
    <source>
        <strain evidence="2 3">ERGS5:02</strain>
    </source>
</reference>
<gene>
    <name evidence="2" type="ORF">AWU67_13975</name>
</gene>
<evidence type="ECO:0000313" key="2">
    <source>
        <dbReference type="EMBL" id="AMB59784.1"/>
    </source>
</evidence>
<dbReference type="RefSeq" id="WP_067230327.1">
    <property type="nucleotide sequence ID" value="NZ_CP014145.1"/>
</dbReference>
<proteinExistence type="predicted"/>
<dbReference type="OrthoDB" id="4466954at2"/>
<sequence length="199" mass="19891">MKKITKAAIAGTVGAALLVGGAGSLAFWTDTDSGPQVQIQSGNLDLGNLTTATTTWTIRQNASGVNPGQAATPVVNYVPGTDKIVPGDVLTTTVNVPVTLVGKNLKAALTVTPTVTAVTGAPSADAKLAAALSISVVSINGSAPSATNSANLTPANITAGTVPVQIAVTFPWTADNDTKIGNLNFQAAYNLTQIPVATP</sequence>
<keyword evidence="1" id="KW-0732">Signal</keyword>
<dbReference type="NCBIfam" id="TIGR04088">
    <property type="entry name" value="cognate_SipW"/>
    <property type="match status" value="1"/>
</dbReference>
<reference evidence="3" key="2">
    <citation type="submission" date="2016-01" db="EMBL/GenBank/DDBJ databases">
        <title>First complete genome sequence of a species in the genus Microterricola, an extremophilic cold active enzyme producing strain ERGS5:02 isolated from Sikkim Himalaya.</title>
        <authorList>
            <person name="Kumar R."/>
            <person name="Singh D."/>
            <person name="Swarnkar M.K."/>
        </authorList>
    </citation>
    <scope>NUCLEOTIDE SEQUENCE [LARGE SCALE GENOMIC DNA]</scope>
    <source>
        <strain evidence="3">ERGS5:02</strain>
    </source>
</reference>
<dbReference type="AlphaFoldDB" id="A0A0Y0P6I1"/>
<dbReference type="Proteomes" id="UP000058305">
    <property type="component" value="Chromosome"/>
</dbReference>
<name>A0A0Y0P6I1_9MICO</name>